<protein>
    <submittedName>
        <fullName evidence="2">NAD(P)-dependent oxidoreductase</fullName>
    </submittedName>
</protein>
<evidence type="ECO:0000313" key="3">
    <source>
        <dbReference type="Proteomes" id="UP000278085"/>
    </source>
</evidence>
<evidence type="ECO:0000313" key="2">
    <source>
        <dbReference type="EMBL" id="RSZ56340.1"/>
    </source>
</evidence>
<dbReference type="RefSeq" id="WP_126076698.1">
    <property type="nucleotide sequence ID" value="NZ_CP051166.1"/>
</dbReference>
<gene>
    <name evidence="2" type="ORF">EJB06_24785</name>
</gene>
<dbReference type="InterPro" id="IPR050177">
    <property type="entry name" value="Lipid_A_modif_metabolic_enz"/>
</dbReference>
<dbReference type="InterPro" id="IPR001509">
    <property type="entry name" value="Epimerase_deHydtase"/>
</dbReference>
<dbReference type="Proteomes" id="UP000278085">
    <property type="component" value="Unassembled WGS sequence"/>
</dbReference>
<dbReference type="Pfam" id="PF01370">
    <property type="entry name" value="Epimerase"/>
    <property type="match status" value="1"/>
</dbReference>
<reference evidence="2 3" key="1">
    <citation type="submission" date="2018-12" db="EMBL/GenBank/DDBJ databases">
        <authorList>
            <person name="Yang E."/>
        </authorList>
    </citation>
    <scope>NUCLEOTIDE SEQUENCE [LARGE SCALE GENOMIC DNA]</scope>
    <source>
        <strain evidence="2 3">SOD</strain>
    </source>
</reference>
<dbReference type="PANTHER" id="PTHR43245:SF24">
    <property type="entry name" value="DEHYDROGENASE"/>
    <property type="match status" value="1"/>
</dbReference>
<comment type="caution">
    <text evidence="2">The sequence shown here is derived from an EMBL/GenBank/DDBJ whole genome shotgun (WGS) entry which is preliminary data.</text>
</comment>
<dbReference type="OrthoDB" id="5292533at2"/>
<dbReference type="SUPFAM" id="SSF51735">
    <property type="entry name" value="NAD(P)-binding Rossmann-fold domains"/>
    <property type="match status" value="1"/>
</dbReference>
<dbReference type="PANTHER" id="PTHR43245">
    <property type="entry name" value="BIFUNCTIONAL POLYMYXIN RESISTANCE PROTEIN ARNA"/>
    <property type="match status" value="1"/>
</dbReference>
<keyword evidence="3" id="KW-1185">Reference proteome</keyword>
<accession>A0A430HFR5</accession>
<sequence>MKVVVTGGTGFLGRHVVWRLAARGHTVVFTGRNAGEAATVTALAGAGVDFVQVDHGAGAARAMLSDCCREADAVVHCAALSAPWGSRQAFERSNLTAVDELLAACRERGVARLVHISSPSIYFDYTDRLQVREDSPLPQPVNEYARTKRAAEERILAARLPHALILRPRAIFGPWDNALLPRLLRLIRLGRVPLLRGGRALIDLTYVDNVVDAVEASLALSVNPAGVAPVFNISNGEPVEIGELFARIATSFGLPLEAAPRPYVLADLAARVLEAGARLAPGWEPPFTRYSLATIAFSQTLDLSRAAALLGYRPRVGIDEGMRKTSAWWRASMGQHPT</sequence>
<feature type="domain" description="NAD-dependent epimerase/dehydratase" evidence="1">
    <location>
        <begin position="3"/>
        <end position="220"/>
    </location>
</feature>
<dbReference type="Gene3D" id="3.40.50.720">
    <property type="entry name" value="NAD(P)-binding Rossmann-like Domain"/>
    <property type="match status" value="1"/>
</dbReference>
<proteinExistence type="predicted"/>
<evidence type="ECO:0000259" key="1">
    <source>
        <dbReference type="Pfam" id="PF01370"/>
    </source>
</evidence>
<name>A0A430HFR5_9BURK</name>
<dbReference type="EMBL" id="RXLQ01000016">
    <property type="protein sequence ID" value="RSZ56340.1"/>
    <property type="molecule type" value="Genomic_DNA"/>
</dbReference>
<organism evidence="2 3">
    <name type="scientific">Massilia atriviolacea</name>
    <dbReference type="NCBI Taxonomy" id="2495579"/>
    <lineage>
        <taxon>Bacteria</taxon>
        <taxon>Pseudomonadati</taxon>
        <taxon>Pseudomonadota</taxon>
        <taxon>Betaproteobacteria</taxon>
        <taxon>Burkholderiales</taxon>
        <taxon>Oxalobacteraceae</taxon>
        <taxon>Telluria group</taxon>
        <taxon>Massilia</taxon>
    </lineage>
</organism>
<dbReference type="AlphaFoldDB" id="A0A430HFR5"/>
<dbReference type="InterPro" id="IPR036291">
    <property type="entry name" value="NAD(P)-bd_dom_sf"/>
</dbReference>